<dbReference type="AlphaFoldDB" id="A0A2K5L5W2"/>
<sequence>MSLSLVFRAASYFKLVPFHSTSSNQFLQPPGWQNVPKSAQGKGNLQQETNTHLFYFLTFPKQISRNLFNSLLCLMCLAYF</sequence>
<dbReference type="Proteomes" id="UP000233060">
    <property type="component" value="Unassembled WGS sequence"/>
</dbReference>
<dbReference type="Ensembl" id="ENSCATT00000029005.1">
    <property type="protein sequence ID" value="ENSCATP00000008338.1"/>
    <property type="gene ID" value="ENSCATG00000025124.1"/>
</dbReference>
<accession>A0A2K5L5W2</accession>
<dbReference type="Bgee" id="ENSCATG00000025124">
    <property type="expression patterns" value="Expressed in pituitary gland and 12 other cell types or tissues"/>
</dbReference>
<proteinExistence type="predicted"/>
<protein>
    <submittedName>
        <fullName evidence="1">Uncharacterized protein</fullName>
    </submittedName>
</protein>
<name>A0A2K5L5W2_CERAT</name>
<keyword evidence="2" id="KW-1185">Reference proteome</keyword>
<reference evidence="1" key="2">
    <citation type="submission" date="2025-09" db="UniProtKB">
        <authorList>
            <consortium name="Ensembl"/>
        </authorList>
    </citation>
    <scope>IDENTIFICATION</scope>
</reference>
<evidence type="ECO:0000313" key="1">
    <source>
        <dbReference type="Ensembl" id="ENSCATP00000008338.1"/>
    </source>
</evidence>
<evidence type="ECO:0000313" key="2">
    <source>
        <dbReference type="Proteomes" id="UP000233060"/>
    </source>
</evidence>
<reference evidence="1" key="1">
    <citation type="submission" date="2025-08" db="UniProtKB">
        <authorList>
            <consortium name="Ensembl"/>
        </authorList>
    </citation>
    <scope>IDENTIFICATION</scope>
</reference>
<dbReference type="GeneTree" id="ENSGT01000000215313"/>
<organism evidence="1 2">
    <name type="scientific">Cercocebus atys</name>
    <name type="common">Sooty mangabey</name>
    <name type="synonym">Cercocebus torquatus atys</name>
    <dbReference type="NCBI Taxonomy" id="9531"/>
    <lineage>
        <taxon>Eukaryota</taxon>
        <taxon>Metazoa</taxon>
        <taxon>Chordata</taxon>
        <taxon>Craniata</taxon>
        <taxon>Vertebrata</taxon>
        <taxon>Euteleostomi</taxon>
        <taxon>Mammalia</taxon>
        <taxon>Eutheria</taxon>
        <taxon>Euarchontoglires</taxon>
        <taxon>Primates</taxon>
        <taxon>Haplorrhini</taxon>
        <taxon>Catarrhini</taxon>
        <taxon>Cercopithecidae</taxon>
        <taxon>Cercopithecinae</taxon>
        <taxon>Cercocebus</taxon>
    </lineage>
</organism>